<keyword evidence="1" id="KW-1133">Transmembrane helix</keyword>
<evidence type="ECO:0000256" key="1">
    <source>
        <dbReference type="SAM" id="Phobius"/>
    </source>
</evidence>
<reference evidence="2 3" key="1">
    <citation type="submission" date="2018-06" db="EMBL/GenBank/DDBJ databases">
        <authorList>
            <consortium name="Pathogen Informatics"/>
            <person name="Doyle S."/>
        </authorList>
    </citation>
    <scope>NUCLEOTIDE SEQUENCE [LARGE SCALE GENOMIC DNA]</scope>
    <source>
        <strain evidence="2 3">NCTC11157</strain>
    </source>
</reference>
<dbReference type="AlphaFoldDB" id="A0A379E1A8"/>
<dbReference type="EMBL" id="UGTL01000001">
    <property type="protein sequence ID" value="SUB86114.1"/>
    <property type="molecule type" value="Genomic_DNA"/>
</dbReference>
<dbReference type="Proteomes" id="UP000254072">
    <property type="component" value="Unassembled WGS sequence"/>
</dbReference>
<gene>
    <name evidence="2" type="ORF">NCTC11157_01860</name>
</gene>
<protein>
    <submittedName>
        <fullName evidence="2">Uncharacterized protein</fullName>
    </submittedName>
</protein>
<feature type="transmembrane region" description="Helical" evidence="1">
    <location>
        <begin position="6"/>
        <end position="24"/>
    </location>
</feature>
<sequence length="33" mass="3926">MLSSFFYFRFLGLAIILGLVGKRWDLDFYILPI</sequence>
<accession>A0A379E1A8</accession>
<evidence type="ECO:0000313" key="2">
    <source>
        <dbReference type="EMBL" id="SUB86114.1"/>
    </source>
</evidence>
<organism evidence="2 3">
    <name type="scientific">Prevotella disiens</name>
    <dbReference type="NCBI Taxonomy" id="28130"/>
    <lineage>
        <taxon>Bacteria</taxon>
        <taxon>Pseudomonadati</taxon>
        <taxon>Bacteroidota</taxon>
        <taxon>Bacteroidia</taxon>
        <taxon>Bacteroidales</taxon>
        <taxon>Prevotellaceae</taxon>
        <taxon>Prevotella</taxon>
    </lineage>
</organism>
<proteinExistence type="predicted"/>
<keyword evidence="1" id="KW-0472">Membrane</keyword>
<name>A0A379E1A8_9BACT</name>
<keyword evidence="1" id="KW-0812">Transmembrane</keyword>
<evidence type="ECO:0000313" key="3">
    <source>
        <dbReference type="Proteomes" id="UP000254072"/>
    </source>
</evidence>